<dbReference type="EMBL" id="JARKHS020003300">
    <property type="protein sequence ID" value="KAK8785711.1"/>
    <property type="molecule type" value="Genomic_DNA"/>
</dbReference>
<dbReference type="Gene3D" id="2.40.50.120">
    <property type="match status" value="1"/>
</dbReference>
<name>A0AAQ4FG73_AMBAM</name>
<evidence type="ECO:0000313" key="2">
    <source>
        <dbReference type="EMBL" id="KAK8785711.1"/>
    </source>
</evidence>
<keyword evidence="3" id="KW-1185">Reference proteome</keyword>
<dbReference type="InterPro" id="IPR008993">
    <property type="entry name" value="TIMP-like_OB-fold"/>
</dbReference>
<accession>A0AAQ4FG73</accession>
<dbReference type="SUPFAM" id="SSF50242">
    <property type="entry name" value="TIMP-like"/>
    <property type="match status" value="1"/>
</dbReference>
<gene>
    <name evidence="2" type="ORF">V5799_007924</name>
</gene>
<sequence length="135" mass="15547">MLTTLLVLRNSSNAGTESEEDLLNKRRVVKARENCETFELMEGSQYIIMGMDAEYKETDRFGDEQYVYVIGSDSVVIPVERVKASRKKGTRGRWLGRGPDGKRRRLHPEYQPCDLGSLVAWFINEFSDDSKRCFT</sequence>
<comment type="caution">
    <text evidence="2">The sequence shown here is derived from an EMBL/GenBank/DDBJ whole genome shotgun (WGS) entry which is preliminary data.</text>
</comment>
<feature type="domain" description="Netrin module non-TIMP type" evidence="1">
    <location>
        <begin position="24"/>
        <end position="88"/>
    </location>
</feature>
<dbReference type="Pfam" id="PF01759">
    <property type="entry name" value="NTR"/>
    <property type="match status" value="1"/>
</dbReference>
<evidence type="ECO:0000313" key="3">
    <source>
        <dbReference type="Proteomes" id="UP001321473"/>
    </source>
</evidence>
<reference evidence="2 3" key="1">
    <citation type="journal article" date="2023" name="Arcadia Sci">
        <title>De novo assembly of a long-read Amblyomma americanum tick genome.</title>
        <authorList>
            <person name="Chou S."/>
            <person name="Poskanzer K.E."/>
            <person name="Rollins M."/>
            <person name="Thuy-Boun P.S."/>
        </authorList>
    </citation>
    <scope>NUCLEOTIDE SEQUENCE [LARGE SCALE GENOMIC DNA]</scope>
    <source>
        <strain evidence="2">F_SG_1</strain>
        <tissue evidence="2">Salivary glands</tissue>
    </source>
</reference>
<organism evidence="2 3">
    <name type="scientific">Amblyomma americanum</name>
    <name type="common">Lone star tick</name>
    <dbReference type="NCBI Taxonomy" id="6943"/>
    <lineage>
        <taxon>Eukaryota</taxon>
        <taxon>Metazoa</taxon>
        <taxon>Ecdysozoa</taxon>
        <taxon>Arthropoda</taxon>
        <taxon>Chelicerata</taxon>
        <taxon>Arachnida</taxon>
        <taxon>Acari</taxon>
        <taxon>Parasitiformes</taxon>
        <taxon>Ixodida</taxon>
        <taxon>Ixodoidea</taxon>
        <taxon>Ixodidae</taxon>
        <taxon>Amblyomminae</taxon>
        <taxon>Amblyomma</taxon>
    </lineage>
</organism>
<proteinExistence type="predicted"/>
<evidence type="ECO:0000259" key="1">
    <source>
        <dbReference type="Pfam" id="PF01759"/>
    </source>
</evidence>
<protein>
    <recommendedName>
        <fullName evidence="1">Netrin module non-TIMP type domain-containing protein</fullName>
    </recommendedName>
</protein>
<dbReference type="Proteomes" id="UP001321473">
    <property type="component" value="Unassembled WGS sequence"/>
</dbReference>
<dbReference type="AlphaFoldDB" id="A0AAQ4FG73"/>
<dbReference type="InterPro" id="IPR018933">
    <property type="entry name" value="Netrin_module_non-TIMP"/>
</dbReference>